<proteinExistence type="predicted"/>
<reference evidence="3 4" key="1">
    <citation type="submission" date="2017-05" db="EMBL/GenBank/DDBJ databases">
        <title>Genome sequence of Acetobacter pasteurianus subsp. pasteurianus strain SRCM101342.</title>
        <authorList>
            <person name="Cho S.H."/>
        </authorList>
    </citation>
    <scope>NUCLEOTIDE SEQUENCE [LARGE SCALE GENOMIC DNA]</scope>
    <source>
        <strain evidence="3 4">SRCM101342</strain>
    </source>
</reference>
<sequence length="131" mass="14422">MNLRRVETRRAITRRWCSRILFAANVLLFGVIAIFFSYHRAAFDGDWNGPTVATMALTAATIVMAAVTLMVGIIAIWGYATLREQAENIARETAQDAVDEMRRQIALLSIGTPPNNNDDDDESETLGYGGG</sequence>
<name>A0A1Y0Y5Y0_ACEPA</name>
<feature type="region of interest" description="Disordered" evidence="1">
    <location>
        <begin position="109"/>
        <end position="131"/>
    </location>
</feature>
<keyword evidence="2" id="KW-0472">Membrane</keyword>
<evidence type="ECO:0000313" key="3">
    <source>
        <dbReference type="EMBL" id="ARW47844.1"/>
    </source>
</evidence>
<protein>
    <submittedName>
        <fullName evidence="3">Uncharacterized protein</fullName>
    </submittedName>
</protein>
<accession>A0A1Y0Y5Y0</accession>
<feature type="transmembrane region" description="Helical" evidence="2">
    <location>
        <begin position="59"/>
        <end position="82"/>
    </location>
</feature>
<evidence type="ECO:0000256" key="1">
    <source>
        <dbReference type="SAM" id="MobiDB-lite"/>
    </source>
</evidence>
<keyword evidence="2" id="KW-1133">Transmembrane helix</keyword>
<keyword evidence="2" id="KW-0812">Transmembrane</keyword>
<dbReference type="EMBL" id="CP021509">
    <property type="protein sequence ID" value="ARW47844.1"/>
    <property type="molecule type" value="Genomic_DNA"/>
</dbReference>
<dbReference type="AlphaFoldDB" id="A0A1Y0Y5Y0"/>
<organism evidence="3 4">
    <name type="scientific">Acetobacter pasteurianus subsp. pasteurianus</name>
    <dbReference type="NCBI Taxonomy" id="481145"/>
    <lineage>
        <taxon>Bacteria</taxon>
        <taxon>Pseudomonadati</taxon>
        <taxon>Pseudomonadota</taxon>
        <taxon>Alphaproteobacteria</taxon>
        <taxon>Acetobacterales</taxon>
        <taxon>Acetobacteraceae</taxon>
        <taxon>Acetobacter</taxon>
    </lineage>
</organism>
<dbReference type="Proteomes" id="UP000196205">
    <property type="component" value="Chromosome"/>
</dbReference>
<evidence type="ECO:0000313" key="4">
    <source>
        <dbReference type="Proteomes" id="UP000196205"/>
    </source>
</evidence>
<feature type="transmembrane region" description="Helical" evidence="2">
    <location>
        <begin position="20"/>
        <end position="39"/>
    </location>
</feature>
<evidence type="ECO:0000256" key="2">
    <source>
        <dbReference type="SAM" id="Phobius"/>
    </source>
</evidence>
<gene>
    <name evidence="3" type="ORF">S1001342_01518</name>
</gene>